<accession>A0A7W7DPT4</accession>
<name>A0A7W7DPT4_9ACTN</name>
<organism evidence="2 3">
    <name type="scientific">Streptomyces luteogriseus</name>
    <dbReference type="NCBI Taxonomy" id="68233"/>
    <lineage>
        <taxon>Bacteria</taxon>
        <taxon>Bacillati</taxon>
        <taxon>Actinomycetota</taxon>
        <taxon>Actinomycetes</taxon>
        <taxon>Kitasatosporales</taxon>
        <taxon>Streptomycetaceae</taxon>
        <taxon>Streptomyces</taxon>
    </lineage>
</organism>
<keyword evidence="1" id="KW-0732">Signal</keyword>
<evidence type="ECO:0000256" key="1">
    <source>
        <dbReference type="SAM" id="SignalP"/>
    </source>
</evidence>
<comment type="caution">
    <text evidence="2">The sequence shown here is derived from an EMBL/GenBank/DDBJ whole genome shotgun (WGS) entry which is preliminary data.</text>
</comment>
<dbReference type="EMBL" id="JACHMS010000001">
    <property type="protein sequence ID" value="MBB4714562.1"/>
    <property type="molecule type" value="Genomic_DNA"/>
</dbReference>
<reference evidence="2 3" key="1">
    <citation type="submission" date="2020-08" db="EMBL/GenBank/DDBJ databases">
        <title>Sequencing the genomes of 1000 actinobacteria strains.</title>
        <authorList>
            <person name="Klenk H.-P."/>
        </authorList>
    </citation>
    <scope>NUCLEOTIDE SEQUENCE [LARGE SCALE GENOMIC DNA]</scope>
    <source>
        <strain evidence="2 3">DSM 40483</strain>
    </source>
</reference>
<proteinExistence type="predicted"/>
<evidence type="ECO:0000313" key="2">
    <source>
        <dbReference type="EMBL" id="MBB4714562.1"/>
    </source>
</evidence>
<dbReference type="RefSeq" id="WP_184910259.1">
    <property type="nucleotide sequence ID" value="NZ_JACHMS010000001.1"/>
</dbReference>
<evidence type="ECO:0000313" key="3">
    <source>
        <dbReference type="Proteomes" id="UP000565089"/>
    </source>
</evidence>
<keyword evidence="3" id="KW-1185">Reference proteome</keyword>
<sequence>MTEWISTIIALCALGLSSVTAFAQHHNRKKEILAARVTAYFHRTSAFAKIRLPDGTLRQAGYHLVIWNQGPASAEHVEVEVRDPEGVTVTLADCLDGEFPLERLDVSGRYPIPWLPTADMHRGARRFIVVLRWRDGNGRHERVLPIRRGETNF</sequence>
<dbReference type="Proteomes" id="UP000565089">
    <property type="component" value="Unassembled WGS sequence"/>
</dbReference>
<dbReference type="GeneID" id="95796418"/>
<feature type="signal peptide" evidence="1">
    <location>
        <begin position="1"/>
        <end position="23"/>
    </location>
</feature>
<gene>
    <name evidence="2" type="ORF">BJ965_004444</name>
</gene>
<feature type="chain" id="PRO_5039344731" evidence="1">
    <location>
        <begin position="24"/>
        <end position="153"/>
    </location>
</feature>
<dbReference type="AlphaFoldDB" id="A0A7W7DPT4"/>
<protein>
    <submittedName>
        <fullName evidence="2">Uncharacterized protein</fullName>
    </submittedName>
</protein>